<organism evidence="1 2">
    <name type="scientific">Rhodovibrio sodomensis</name>
    <dbReference type="NCBI Taxonomy" id="1088"/>
    <lineage>
        <taxon>Bacteria</taxon>
        <taxon>Pseudomonadati</taxon>
        <taxon>Pseudomonadota</taxon>
        <taxon>Alphaproteobacteria</taxon>
        <taxon>Rhodospirillales</taxon>
        <taxon>Rhodovibrionaceae</taxon>
        <taxon>Rhodovibrio</taxon>
    </lineage>
</organism>
<evidence type="ECO:0000313" key="1">
    <source>
        <dbReference type="EMBL" id="MBK1666989.1"/>
    </source>
</evidence>
<name>A0ABS1D9U5_9PROT</name>
<protein>
    <submittedName>
        <fullName evidence="1">Uncharacterized protein</fullName>
    </submittedName>
</protein>
<proteinExistence type="predicted"/>
<comment type="caution">
    <text evidence="1">The sequence shown here is derived from an EMBL/GenBank/DDBJ whole genome shotgun (WGS) entry which is preliminary data.</text>
</comment>
<sequence>MAGNTEIRVTFAYLQDSMPENSVCAVQDVWFCDYLVWRMRGWVKPMPAAMAMGEFAPGFQLTAKGWKATARPRHAPFVAPTGS</sequence>
<accession>A0ABS1D9U5</accession>
<dbReference type="Proteomes" id="UP001296873">
    <property type="component" value="Unassembled WGS sequence"/>
</dbReference>
<dbReference type="EMBL" id="NRRL01000003">
    <property type="protein sequence ID" value="MBK1666989.1"/>
    <property type="molecule type" value="Genomic_DNA"/>
</dbReference>
<evidence type="ECO:0000313" key="2">
    <source>
        <dbReference type="Proteomes" id="UP001296873"/>
    </source>
</evidence>
<reference evidence="1 2" key="1">
    <citation type="journal article" date="2020" name="Microorganisms">
        <title>Osmotic Adaptation and Compatible Solute Biosynthesis of Phototrophic Bacteria as Revealed from Genome Analyses.</title>
        <authorList>
            <person name="Imhoff J.F."/>
            <person name="Rahn T."/>
            <person name="Kunzel S."/>
            <person name="Keller A."/>
            <person name="Neulinger S.C."/>
        </authorList>
    </citation>
    <scope>NUCLEOTIDE SEQUENCE [LARGE SCALE GENOMIC DNA]</scope>
    <source>
        <strain evidence="1 2">DSM 9895</strain>
    </source>
</reference>
<keyword evidence="2" id="KW-1185">Reference proteome</keyword>
<gene>
    <name evidence="1" type="ORF">CKO28_02890</name>
</gene>
<dbReference type="RefSeq" id="WP_200339047.1">
    <property type="nucleotide sequence ID" value="NZ_NRRL01000003.1"/>
</dbReference>